<feature type="region of interest" description="Disordered" evidence="1">
    <location>
        <begin position="1"/>
        <end position="90"/>
    </location>
</feature>
<feature type="compositionally biased region" description="Acidic residues" evidence="1">
    <location>
        <begin position="152"/>
        <end position="163"/>
    </location>
</feature>
<gene>
    <name evidence="2" type="ORF">ARMGADRAFT_1035958</name>
</gene>
<name>A0A2H3D5A7_ARMGA</name>
<keyword evidence="3" id="KW-1185">Reference proteome</keyword>
<evidence type="ECO:0000256" key="1">
    <source>
        <dbReference type="SAM" id="MobiDB-lite"/>
    </source>
</evidence>
<feature type="compositionally biased region" description="Polar residues" evidence="1">
    <location>
        <begin position="10"/>
        <end position="33"/>
    </location>
</feature>
<organism evidence="2 3">
    <name type="scientific">Armillaria gallica</name>
    <name type="common">Bulbous honey fungus</name>
    <name type="synonym">Armillaria bulbosa</name>
    <dbReference type="NCBI Taxonomy" id="47427"/>
    <lineage>
        <taxon>Eukaryota</taxon>
        <taxon>Fungi</taxon>
        <taxon>Dikarya</taxon>
        <taxon>Basidiomycota</taxon>
        <taxon>Agaricomycotina</taxon>
        <taxon>Agaricomycetes</taxon>
        <taxon>Agaricomycetidae</taxon>
        <taxon>Agaricales</taxon>
        <taxon>Marasmiineae</taxon>
        <taxon>Physalacriaceae</taxon>
        <taxon>Armillaria</taxon>
    </lineage>
</organism>
<feature type="compositionally biased region" description="Polar residues" evidence="1">
    <location>
        <begin position="43"/>
        <end position="76"/>
    </location>
</feature>
<protein>
    <submittedName>
        <fullName evidence="2">Uncharacterized protein</fullName>
    </submittedName>
</protein>
<feature type="region of interest" description="Disordered" evidence="1">
    <location>
        <begin position="148"/>
        <end position="178"/>
    </location>
</feature>
<feature type="region of interest" description="Disordered" evidence="1">
    <location>
        <begin position="200"/>
        <end position="296"/>
    </location>
</feature>
<dbReference type="AlphaFoldDB" id="A0A2H3D5A7"/>
<feature type="compositionally biased region" description="Basic and acidic residues" evidence="1">
    <location>
        <begin position="255"/>
        <end position="296"/>
    </location>
</feature>
<sequence>MPPPPKPMTSLPQNEKTPVPRKQQSTAPVTQKKVTLFDKPKAFNNSGPSDSTEAFQKDWTSPLHSKPAQQLKTVPSINDRRSGASSPTPSRALFVNAATRPHIIPGPDATLQGEGTSAALLRGHEPLFLPGTDDEQEQIQEDLVEDSHIEEEVAGTDGEDGDVGEATSPPPTNLARRLRQEPRISFVFDDVTGDFVESHPTIFLPRPIAPPAASQDLRRSARSQGSPFNPDAAYLKAVQGSKVDATKKKKKKDVKGKGHATETKAPHKRARPEDDTSQVKDKPASKKPKLKETVVIDGDEHVAQDFQGRRQLL</sequence>
<proteinExistence type="predicted"/>
<dbReference type="InParanoid" id="A0A2H3D5A7"/>
<accession>A0A2H3D5A7</accession>
<evidence type="ECO:0000313" key="2">
    <source>
        <dbReference type="EMBL" id="PBK85978.1"/>
    </source>
</evidence>
<reference evidence="3" key="1">
    <citation type="journal article" date="2017" name="Nat. Ecol. Evol.">
        <title>Genome expansion and lineage-specific genetic innovations in the forest pathogenic fungi Armillaria.</title>
        <authorList>
            <person name="Sipos G."/>
            <person name="Prasanna A.N."/>
            <person name="Walter M.C."/>
            <person name="O'Connor E."/>
            <person name="Balint B."/>
            <person name="Krizsan K."/>
            <person name="Kiss B."/>
            <person name="Hess J."/>
            <person name="Varga T."/>
            <person name="Slot J."/>
            <person name="Riley R."/>
            <person name="Boka B."/>
            <person name="Rigling D."/>
            <person name="Barry K."/>
            <person name="Lee J."/>
            <person name="Mihaltcheva S."/>
            <person name="LaButti K."/>
            <person name="Lipzen A."/>
            <person name="Waldron R."/>
            <person name="Moloney N.M."/>
            <person name="Sperisen C."/>
            <person name="Kredics L."/>
            <person name="Vagvoelgyi C."/>
            <person name="Patrignani A."/>
            <person name="Fitzpatrick D."/>
            <person name="Nagy I."/>
            <person name="Doyle S."/>
            <person name="Anderson J.B."/>
            <person name="Grigoriev I.V."/>
            <person name="Gueldener U."/>
            <person name="Muensterkoetter M."/>
            <person name="Nagy L.G."/>
        </authorList>
    </citation>
    <scope>NUCLEOTIDE SEQUENCE [LARGE SCALE GENOMIC DNA]</scope>
    <source>
        <strain evidence="3">Ar21-2</strain>
    </source>
</reference>
<evidence type="ECO:0000313" key="3">
    <source>
        <dbReference type="Proteomes" id="UP000217790"/>
    </source>
</evidence>
<dbReference type="Proteomes" id="UP000217790">
    <property type="component" value="Unassembled WGS sequence"/>
</dbReference>
<dbReference type="OrthoDB" id="3130187at2759"/>
<dbReference type="EMBL" id="KZ293687">
    <property type="protein sequence ID" value="PBK85978.1"/>
    <property type="molecule type" value="Genomic_DNA"/>
</dbReference>